<sequence>MAACVEYGMGSKESVYGDVYSFGILLREMFTKKRPTDYMFSGNMNLHNFAKTAFSEGLLGIADATLLQEGEEGETSIAHTQPVVSRQEIHDCLTADPTLLQQGEEGERNKIEIHDCLIAVLRLGIACSGESPRERKNIADAAAQLHPIRHTFLKNARARERARP</sequence>
<dbReference type="SUPFAM" id="SSF56112">
    <property type="entry name" value="Protein kinase-like (PK-like)"/>
    <property type="match status" value="1"/>
</dbReference>
<dbReference type="Proteomes" id="UP001187471">
    <property type="component" value="Unassembled WGS sequence"/>
</dbReference>
<accession>A0AA88RGH4</accession>
<name>A0AA88RGH4_9ASTE</name>
<dbReference type="PANTHER" id="PTHR48055">
    <property type="entry name" value="LEUCINE-RICH REPEAT RECEPTOR PROTEIN KINASE EMS1"/>
    <property type="match status" value="1"/>
</dbReference>
<keyword evidence="2" id="KW-1185">Reference proteome</keyword>
<dbReference type="AlphaFoldDB" id="A0AA88RGH4"/>
<evidence type="ECO:0000313" key="2">
    <source>
        <dbReference type="Proteomes" id="UP001187471"/>
    </source>
</evidence>
<proteinExistence type="predicted"/>
<gene>
    <name evidence="1" type="ORF">RJ640_001949</name>
</gene>
<protein>
    <submittedName>
        <fullName evidence="1">Uncharacterized protein</fullName>
    </submittedName>
</protein>
<dbReference type="InterPro" id="IPR011009">
    <property type="entry name" value="Kinase-like_dom_sf"/>
</dbReference>
<comment type="caution">
    <text evidence="1">The sequence shown here is derived from an EMBL/GenBank/DDBJ whole genome shotgun (WGS) entry which is preliminary data.</text>
</comment>
<dbReference type="GO" id="GO:0016020">
    <property type="term" value="C:membrane"/>
    <property type="evidence" value="ECO:0007669"/>
    <property type="project" value="TreeGrafter"/>
</dbReference>
<organism evidence="1 2">
    <name type="scientific">Escallonia rubra</name>
    <dbReference type="NCBI Taxonomy" id="112253"/>
    <lineage>
        <taxon>Eukaryota</taxon>
        <taxon>Viridiplantae</taxon>
        <taxon>Streptophyta</taxon>
        <taxon>Embryophyta</taxon>
        <taxon>Tracheophyta</taxon>
        <taxon>Spermatophyta</taxon>
        <taxon>Magnoliopsida</taxon>
        <taxon>eudicotyledons</taxon>
        <taxon>Gunneridae</taxon>
        <taxon>Pentapetalae</taxon>
        <taxon>asterids</taxon>
        <taxon>campanulids</taxon>
        <taxon>Escalloniales</taxon>
        <taxon>Escalloniaceae</taxon>
        <taxon>Escallonia</taxon>
    </lineage>
</organism>
<dbReference type="PANTHER" id="PTHR48055:SF55">
    <property type="entry name" value="PROTEIN KINASE DOMAIN-CONTAINING PROTEIN"/>
    <property type="match status" value="1"/>
</dbReference>
<reference evidence="1" key="1">
    <citation type="submission" date="2022-12" db="EMBL/GenBank/DDBJ databases">
        <title>Draft genome assemblies for two species of Escallonia (Escalloniales).</title>
        <authorList>
            <person name="Chanderbali A."/>
            <person name="Dervinis C."/>
            <person name="Anghel I."/>
            <person name="Soltis D."/>
            <person name="Soltis P."/>
            <person name="Zapata F."/>
        </authorList>
    </citation>
    <scope>NUCLEOTIDE SEQUENCE</scope>
    <source>
        <strain evidence="1">UCBG92.1500</strain>
        <tissue evidence="1">Leaf</tissue>
    </source>
</reference>
<dbReference type="InterPro" id="IPR051564">
    <property type="entry name" value="LRR_receptor-like_kinase"/>
</dbReference>
<dbReference type="EMBL" id="JAVXUO010001082">
    <property type="protein sequence ID" value="KAK2986187.1"/>
    <property type="molecule type" value="Genomic_DNA"/>
</dbReference>
<evidence type="ECO:0000313" key="1">
    <source>
        <dbReference type="EMBL" id="KAK2986187.1"/>
    </source>
</evidence>
<dbReference type="Gene3D" id="1.10.510.10">
    <property type="entry name" value="Transferase(Phosphotransferase) domain 1"/>
    <property type="match status" value="1"/>
</dbReference>